<dbReference type="RefSeq" id="WP_137628331.1">
    <property type="nucleotide sequence ID" value="NZ_BJDJ01000007.1"/>
</dbReference>
<accession>A0ABW1RWN3</accession>
<feature type="domain" description="Glycosyl transferase family 1" evidence="1">
    <location>
        <begin position="197"/>
        <end position="332"/>
    </location>
</feature>
<dbReference type="EC" id="2.4.-.-" evidence="2"/>
<name>A0ABW1RWN3_9LACO</name>
<dbReference type="Gene3D" id="3.40.50.2000">
    <property type="entry name" value="Glycogen Phosphorylase B"/>
    <property type="match status" value="1"/>
</dbReference>
<evidence type="ECO:0000313" key="3">
    <source>
        <dbReference type="Proteomes" id="UP001596282"/>
    </source>
</evidence>
<gene>
    <name evidence="2" type="ORF">ACFP5Y_00705</name>
</gene>
<sequence length="353" mass="40275">MKITFILPGIARFPVGGFQVVYDYANYLVKKGYDIEILHAMFLPTQGKASVISLLKYRLKKALRKLGILKPWFILDKRIKVRDIGKVRNEDVRDADKVIATAWETAEFVAQLPDSCGTKYYFIQHYEIWGGKERVDATWHLPLHKIVIATWLKKIAENFGEKACLVPNFIQQDNFYMVKDFEARVPTISMLYSEHAVKGSEDGINALKMIREKNKKVRIKIFGVFDKPKNLPEYCEYIKNPSRKYLREKIYNESTIYLFPSVSEGWGLTATEAMACGAALCSTDNGGVDDFGINNETALISPVHSPQKLYLNLKKLLDDDQLRVKLAQNGQRSVKKLTLENSGHLFEKALGLL</sequence>
<protein>
    <submittedName>
        <fullName evidence="2">Glycosyltransferase family 4 protein</fullName>
        <ecNumber evidence="2">2.4.-.-</ecNumber>
    </submittedName>
</protein>
<keyword evidence="2" id="KW-0328">Glycosyltransferase</keyword>
<organism evidence="2 3">
    <name type="scientific">Lactiplantibacillus daowaiensis</name>
    <dbReference type="NCBI Taxonomy" id="2559918"/>
    <lineage>
        <taxon>Bacteria</taxon>
        <taxon>Bacillati</taxon>
        <taxon>Bacillota</taxon>
        <taxon>Bacilli</taxon>
        <taxon>Lactobacillales</taxon>
        <taxon>Lactobacillaceae</taxon>
        <taxon>Lactiplantibacillus</taxon>
    </lineage>
</organism>
<keyword evidence="2" id="KW-0808">Transferase</keyword>
<comment type="caution">
    <text evidence="2">The sequence shown here is derived from an EMBL/GenBank/DDBJ whole genome shotgun (WGS) entry which is preliminary data.</text>
</comment>
<dbReference type="PANTHER" id="PTHR12526">
    <property type="entry name" value="GLYCOSYLTRANSFERASE"/>
    <property type="match status" value="1"/>
</dbReference>
<dbReference type="InterPro" id="IPR001296">
    <property type="entry name" value="Glyco_trans_1"/>
</dbReference>
<evidence type="ECO:0000313" key="2">
    <source>
        <dbReference type="EMBL" id="MFC6179776.1"/>
    </source>
</evidence>
<dbReference type="Gene3D" id="3.40.50.11090">
    <property type="match status" value="1"/>
</dbReference>
<dbReference type="CDD" id="cd03801">
    <property type="entry name" value="GT4_PimA-like"/>
    <property type="match status" value="1"/>
</dbReference>
<dbReference type="SUPFAM" id="SSF53756">
    <property type="entry name" value="UDP-Glycosyltransferase/glycogen phosphorylase"/>
    <property type="match status" value="1"/>
</dbReference>
<dbReference type="GO" id="GO:0016757">
    <property type="term" value="F:glycosyltransferase activity"/>
    <property type="evidence" value="ECO:0007669"/>
    <property type="project" value="UniProtKB-KW"/>
</dbReference>
<dbReference type="Proteomes" id="UP001596282">
    <property type="component" value="Unassembled WGS sequence"/>
</dbReference>
<reference evidence="3" key="1">
    <citation type="journal article" date="2019" name="Int. J. Syst. Evol. Microbiol.">
        <title>The Global Catalogue of Microorganisms (GCM) 10K type strain sequencing project: providing services to taxonomists for standard genome sequencing and annotation.</title>
        <authorList>
            <consortium name="The Broad Institute Genomics Platform"/>
            <consortium name="The Broad Institute Genome Sequencing Center for Infectious Disease"/>
            <person name="Wu L."/>
            <person name="Ma J."/>
        </authorList>
    </citation>
    <scope>NUCLEOTIDE SEQUENCE [LARGE SCALE GENOMIC DNA]</scope>
    <source>
        <strain evidence="3">CCM 8933</strain>
    </source>
</reference>
<keyword evidence="3" id="KW-1185">Reference proteome</keyword>
<dbReference type="Pfam" id="PF00534">
    <property type="entry name" value="Glycos_transf_1"/>
    <property type="match status" value="1"/>
</dbReference>
<evidence type="ECO:0000259" key="1">
    <source>
        <dbReference type="Pfam" id="PF00534"/>
    </source>
</evidence>
<proteinExistence type="predicted"/>
<dbReference type="EMBL" id="JBHSSC010000004">
    <property type="protein sequence ID" value="MFC6179776.1"/>
    <property type="molecule type" value="Genomic_DNA"/>
</dbReference>